<accession>A0A074ZLS6</accession>
<proteinExistence type="predicted"/>
<dbReference type="GeneID" id="20328618"/>
<protein>
    <submittedName>
        <fullName evidence="2">Uncharacterized protein</fullName>
    </submittedName>
</protein>
<evidence type="ECO:0000313" key="3">
    <source>
        <dbReference type="Proteomes" id="UP000054324"/>
    </source>
</evidence>
<organism evidence="2 3">
    <name type="scientific">Opisthorchis viverrini</name>
    <name type="common">Southeast Asian liver fluke</name>
    <dbReference type="NCBI Taxonomy" id="6198"/>
    <lineage>
        <taxon>Eukaryota</taxon>
        <taxon>Metazoa</taxon>
        <taxon>Spiralia</taxon>
        <taxon>Lophotrochozoa</taxon>
        <taxon>Platyhelminthes</taxon>
        <taxon>Trematoda</taxon>
        <taxon>Digenea</taxon>
        <taxon>Opisthorchiida</taxon>
        <taxon>Opisthorchiata</taxon>
        <taxon>Opisthorchiidae</taxon>
        <taxon>Opisthorchis</taxon>
    </lineage>
</organism>
<feature type="compositionally biased region" description="Basic residues" evidence="1">
    <location>
        <begin position="31"/>
        <end position="41"/>
    </location>
</feature>
<evidence type="ECO:0000256" key="1">
    <source>
        <dbReference type="SAM" id="MobiDB-lite"/>
    </source>
</evidence>
<evidence type="ECO:0000313" key="2">
    <source>
        <dbReference type="EMBL" id="KER24315.1"/>
    </source>
</evidence>
<feature type="non-terminal residue" evidence="2">
    <location>
        <position position="83"/>
    </location>
</feature>
<sequence>MCLSFGGCNILSVPICYTTRREHEGRDTARLPKRRQGKLRGRGQVGTTDISVRSTRAEIIPGCSSLNSSRDAPVGFETRIARS</sequence>
<dbReference type="Proteomes" id="UP000054324">
    <property type="component" value="Unassembled WGS sequence"/>
</dbReference>
<dbReference type="AlphaFoldDB" id="A0A074ZLS6"/>
<reference evidence="2 3" key="1">
    <citation type="submission" date="2013-11" db="EMBL/GenBank/DDBJ databases">
        <title>Opisthorchis viverrini - life in the bile duct.</title>
        <authorList>
            <person name="Young N.D."/>
            <person name="Nagarajan N."/>
            <person name="Lin S.J."/>
            <person name="Korhonen P.K."/>
            <person name="Jex A.R."/>
            <person name="Hall R.S."/>
            <person name="Safavi-Hemami H."/>
            <person name="Kaewkong W."/>
            <person name="Bertrand D."/>
            <person name="Gao S."/>
            <person name="Seet Q."/>
            <person name="Wongkham S."/>
            <person name="Teh B.T."/>
            <person name="Wongkham C."/>
            <person name="Intapan P.M."/>
            <person name="Maleewong W."/>
            <person name="Yang X."/>
            <person name="Hu M."/>
            <person name="Wang Z."/>
            <person name="Hofmann A."/>
            <person name="Sternberg P.W."/>
            <person name="Tan P."/>
            <person name="Wang J."/>
            <person name="Gasser R.B."/>
        </authorList>
    </citation>
    <scope>NUCLEOTIDE SEQUENCE [LARGE SCALE GENOMIC DNA]</scope>
</reference>
<name>A0A074ZLS6_OPIVI</name>
<dbReference type="KEGG" id="ovi:T265_14452"/>
<keyword evidence="3" id="KW-1185">Reference proteome</keyword>
<dbReference type="RefSeq" id="XP_009171955.1">
    <property type="nucleotide sequence ID" value="XM_009173691.1"/>
</dbReference>
<dbReference type="EMBL" id="KL596815">
    <property type="protein sequence ID" value="KER24315.1"/>
    <property type="molecule type" value="Genomic_DNA"/>
</dbReference>
<gene>
    <name evidence="2" type="ORF">T265_14452</name>
</gene>
<dbReference type="CTD" id="20328618"/>
<feature type="region of interest" description="Disordered" evidence="1">
    <location>
        <begin position="22"/>
        <end position="45"/>
    </location>
</feature>